<dbReference type="InterPro" id="IPR003410">
    <property type="entry name" value="HYR_dom"/>
</dbReference>
<feature type="disulfide bond" evidence="3">
    <location>
        <begin position="2911"/>
        <end position="2920"/>
    </location>
</feature>
<reference evidence="9" key="2">
    <citation type="submission" date="2021-01" db="UniProtKB">
        <authorList>
            <consortium name="EnsemblMetazoa"/>
        </authorList>
    </citation>
    <scope>IDENTIFICATION</scope>
</reference>
<sequence length="5325" mass="549761">MGRTVLSLVAVFVVVGSLVQAQDSTAPEIFNCPTGISTRVDNLGDTGVVTWTQPTATDNSGQTVTTTQSHNPGSAFPVGFTAVTYVFRDTSNNAAVCSFVISVGLNGDDNPPVISNCPTDFTIFVATSNTLGTPTWTAPSASDETGQTQFTSDLSPLTSLPVGTYPVTYTFEDPSSNEAFCNFEVTIAVGTPDTTSPFLITCPQDIAVANNGQNFVLVTWDAPTAFDDSGVINQLSGPATTSQFYQAGTTNTISYTLYDPSGNSVTCSFSVTVAAVGDNTAPAIFNCPANINVVLSFGETSTAVTWTEPTATDDSGSVSILRSHVPGQSFSSGLTTVTYTFTDNSGNFDTCSFDVNVFSTGDGTDPVISGCPDNINVAIPTGSTGVSVSWTEPTATDNSGVVPSSTSTRSPGDTFNIGTTQVSYTFTDGSGNDAFCIFTVTVAVAADNIDPVIANCPASFTVDAGSNSHIFVTWNTPTATDDSGAVTQVSGPSSNSAFYPAGSTNDVTYVFQDASGNEAQCSFTVSVLADDITDPVITGCPDNINVAIPFGSTGVSVTWTEPTATDNSGAVPTSSADRSPGDTFSVGTTQVTYTFTDASGNDAFCIFSVTVSATVDNTDPVITGCPDNINVVIPFGSTGVAVTWTEPTATDNSGAVPFSSSNISPGDTFNIGTSQVVYTFTDGSGNDAQCSFFVTVSATGDGTDPVITGCPDNINVVIPFGSTGVAVTWTEPTATDNSGAVPFSSSNISPGDTFNIGTSQVVYTFTDGSGNDAQCSFFVTVSATGDGTDPVITGCPDNINVVIPFGSTGVAVTWTEPTATDNSGAVPSSSSNLSPGDTFNIGTSQVVYTFTDGAGNDVQCSFFVTVSATSDGTDPVITGCPDNINVVIPFGSTGVAVTWTEPTATDNSGAVPSSSSNLSPGDTFNVGTSQVVYTFTDGSGNDAQCPFFVTVSATGDNTDPVITGCPDNINVVIPFGSTGVAVTWTEPTATDNSGAVPSSSSNLSPGDTFNVGTSQVVYTFTDGSGNDAQCPFFVTVSATGDNTDPVITGCPDNINVAIPFGSTGVSVTWTEPTATDNSGAVPTSSSNRSPGDTFIVGTSQVVYTFTDGAGNDAQCPFFVTVSAAGDNIDPVIFDCPASFSVDAGNNDFVFVFWNSPTATDDSGTVTQVAGPSSNNGFYQAGTVNEVTYVFEDGAGNQATCTFTVAVTATVDNTDPVISGCPSDITVQTTLDGTAVAVTWNEPTATDDSGPVQVVQSANPGDTFNPGTTVVTYTFTDAAGNDAFCIFEVSVETTIDVTSPVINDCPTDITVQTTLGGAAVALTWTEPTATDNSGSVSSTSSSSPGDSFPVGTTLVVYTFSDDSGNTAVCSFTVTVEATVDVTAPIINDCPTDITVQTTLGGSAVALTWTEPTATDNSGSVSSTSSSSPGDSFPVGTTLVVYTFSDDSGNTAVCSFTVTVEATVDVTAPIINDCPTDITVQTTLGGTAVALTWTEPTATDNSGSVSSTSSSSPGDSFPVGTTLVVYTFSDDSGNTAVCSFTVTVEATVDVNAPIINDCPTDITVQTTLGGAAVALTWTEPTATDDSGSVSSTSSSSPGDSFPVGTTLVVYTFSDDSGNTALCSFTVTVEATVDVTAPIINDCPTDITVQTTLGGTAVALTWTEPTATDDSGSVSSTSSSSPGDSFPVGTTLIVYTFSDDSANSAVCSFTVTVEATIDVTAPVINNCPEDITIQTALGDTAVAVTWTEPTAVDDSGAVTSSSSSIPGDSFPVGTTIVVYTFSDDSANSALCSFSITVEATIDNTPPVISGCPSSITVNSVSDNNQVSVTWLEPTATDNSGQIPTAVSSRSPGDMFPIGSTVVGYTFVDGNNNPASCTFTVTVIDNNGPVISDCPIDISVTVPFGTTGVSVTWNPPSAVDNSGGNVIVTSTDNPGDTFPLGLTQVTYTFSDAQNNPAQCSFNVIVLAQNDNIDPVISGCPGNIIVDSESDTNGVAVTWTEPLAFDNSGNTPAVTRTIGPGSIFLIGETTVMYTFTDDAGNMAICTFNVRVNDATSPSIVNCPSDVALSVPFGTTSAVVTWTVPTATDNSGGAVTSTSTSSPGDVFIVGFTRIIYTFTDAQNNPAVCSFNIIITVLGDTVDPVIVDCPPNLEVTADSSRNGASVTWTAPSATDNSGSVNVVFSASPNDFFLIGETTVTYTFTDPTGNDAICSFNVLVSDNTDPMIQNCPNDISLTVPFGQTSAVVTWTVPSATDNSGFVSLTSNNANPGDSFTVGGNTQIVYIFTDDFTNDAICTFNIFVVALGDTSIPTISDCPSTIAVQASENLPGASVDWTVPTAVDNDGNNPQVFVSNAPGFFSIGTTTVTYTFRDTAGNEAFCIFDVVVIDNTDPVVTNCPTNINLDVPFGTTSTAITWQVPQANDNSGSVQTSNNANPGDLFTAGIATQVSYTFTDASNNFQVCNFLVTIDIGPDMTDPVITGCPQNIAEVLPDDAPAVVVEWTVPTATDNSGNVPLLVSTANSGDVFTIGTTTVTYTFRDLASNEAICSFTVTIFDQTSPTFLFCPDDITLVVSLGTPTAVTTWTTPVAQDNSGTVNLISQSATAGDEFQAGTVTTVTYLYQDESGNPSTCSFDVTVNTLDDLRPEIISCPINIAVEVEIGVGGTAVTWAIPTATDNSGVAPTVVNNFNPGDFFDVGSTVVIYTFTDGGGNDAQCAFNVAVSGVDTTPPLIQFCPGDISVTTDVTTTGAVVDWDRPIVADASGQPISIVVSKAPSTFFDVGTTEVTYDFVDSSGNSISCTFDVTVVAIDEDGPVITGCPGNILRTVLDDTTGGIITWAVPVVADNSGEEVQLLSNPATPGSFFPVGTTSVSYVYADGAGNIEECDFDIIIDQDSPCNVSPCENGGVCLAQSLTDYVCVCAGCFTGVNCQIELDPCAGNTCANGGQCVQYDNSCTRYYCECPSCYYGDFCENRVDACACNKCENGGVCLPISGGTCTDYNCLCTGCFVGQFCENEYNPCENVPCQNGGICSNIADSCSAYGCECQGCFTGYSCEIAIADPCDADPCANGGVCSRVSGSCYAYQCACQPGFAGPRCDDAVVILVNPCNNFPCENGASCVCDNAQNYVCLCPQGFNGIHCEVGLITSQDACSNNPCLNNGNCVNSYHSGTEVLGVYSPQYTCVCVDGFTGTNCALTAAINPNLEVCDDNKCDNGGVCHNTFYSYDQSVSYFCDCPIGFFGECCELTVPNPCFSNPCTANGNCVAFNTYFVCSCLNGYTGVTCEVPPNDINRPVLVCPEDVTVPATTTSGGAAVTWNLPTVTDDSGNWGFVSVNSESGAYYAIGTVLPVTYTYIDGAGNPATCTFTISVTELDNIDPEVVACPDDIEITLPPGGLGTVVSWLAPLATDNFAVVNTDNNFSPGNNFDLGSTLVSYTFTDAAGNFEVCSFTVSIEAEPDVSAPLITNCPGDLDIEVGPNTVSSVATWIEPSATDNVGVITTSNNFSPGATFNIGTTVVTYIFADAAGNPASCSFDVTVIVGEDQIAPIVQNCPGNIAIFVGVSITETAVTWIEPSAVDNSIGAISVVKNYSPGDTFPLGATLVSYRFTDLAGNFADCEFFVGLQVAVDDVDPVISNCPNDVVLSVAQGVTMVTASWVPPTAVDNSGSFSTVSLYVPGNVFDLGSTAVTYTFTDPSGNFAVCAFNVIVTLAADVVPPEISNCPGAISVEVSTSLSTASVSWDEPTAVDASGIVLTNQNFNPGHLFAVGTTAVTYTFTDQAGNPAICSFVVTVTAIDDIAPVIISCPNTITYEAPLGATSAPVTWNPPSVSEEGITTTQTSTPGSNFALGTTQVTYTFTDLLGNMATCSFTVVIITTMDNTRPVIVTCPDDVSVRVDVGVTRGTATWTVPTATDDSGTVNVASNYNPGDFFDIGTTLVAYTLSDDEGNSINCDFFVIVTAATDDIIPEVSDCPDDVVIFVPQGTTRANVYWIEPTAMDNFGDITVSQSASPGSLFALGPSSVTYTFRDGANNVAFCIFDVFVRVALPDESSPVLISCPDDITVATSDGNTAVPASWLVPQAVDDSGVVNVDNNNGPGDLFNLGTNTVTYTFTDNAGNFVVCSFDVNVILGVVDRTDPIINGCPLNIEIVTPVGEPEVVVTWNEPSGFDNSGRVTVTQSASPGDIFGEGVTQVVYQFSDASGNDAFCIFTVTVILDIQVDFEGPAISNCPDDLVLNVPSGIATVSASWQEPTASDVSLPITLAQSASPGDEFVVGQNTLVTYTFSDAFNNPSICAFSVIVLVTNVDNTDPVISNCPADINLSVPAGLNNVALTWTEPTAVDDTSAVNVAQTAAPGDAFLAGQTTIVTYTFTDASGNFARCSFQIIISVINADNTDPVVSNCPESIFLTVGAGVTGVPVVWTEPTAVDETSAVTVSQSASPGDNFNIGPTVVSYTFTDAAGNDAFCFFTVTITVNNADNTDPVVSNCPESIFLTVGAGVTGVPVVWTEPTAVDETSAVTVSQSASPGDNFNIGPTVVSYTFTDAAGNDAFCFFTVTITVNNADNTDPVVSNCPESIFLTVGAGVTGVPVVWTEPTAVDETSAVTVSQSASPGNNFNIGPTVVSYTFTDAAGNDAFCIFTVTITAASDNTPPMISGCPGDIIATAGISSNTVVTWEEPIAFDDSGSVSVTRNLAPGSSFPVGTTEVIYTFTDESGNTNFCAFDVTVIANVDNTDPVVINCPGSISLTVGAGVTNVPVVWTEPTALDETSAVTVSQNAQPGDNFNLGSTVVSYTFTDAAGNDAPCTFTITITAQSAGDNTAPVISDCPNDIILNVPVGVTSVPLTWNEPTAIDETSAVTVTRTAAPGTSFTAGTSTDVIYTFTDASGNFDDCIFTVTLFASNSDLTPPVISGCPSDITAFVTPGVASTAVSWTAPTAVDAVSTVSFTTTNAPGSQFNLGSTQVMYTFTDVAGNDAFCIFNVNVASDNTLPTIAGCPSDIVQTIAEGTSSVQVTWTEPTASDAAGGLVMEESTASPGAVFSIGVTPVTYTFTDSSGNFAQCTFNVVVSTSNTDNTVPVISDCPLDLSISDIGLDGSQVATWVEPTATDNSAVTVTRTNAPGNSFPLGTTTVTYTFTDTSNNFAICEFDVVVTASTPCDSNPCPADEQCFYSADTYLCLPQVAGRRRRGADGISMAEDCPCLNDGLCEKDHNDNNRCICKPGFFGPLCENEIMVLDPCQPNPCGSNGTCRHTPRGSTLSFICDCAPEYSGRYCEKMVMNSFTDEQTTKELQQIIKNQTWMSWAFLTGCFILVITILLLLVGLACIVPRYRSSIRTGKPALDEITLVQ</sequence>
<feature type="domain" description="HYR" evidence="8">
    <location>
        <begin position="2632"/>
        <end position="2715"/>
    </location>
</feature>
<feature type="disulfide bond" evidence="3">
    <location>
        <begin position="3077"/>
        <end position="3086"/>
    </location>
</feature>
<feature type="domain" description="HYR" evidence="8">
    <location>
        <begin position="2049"/>
        <end position="2130"/>
    </location>
</feature>
<accession>A0A7M7N6V3</accession>
<feature type="domain" description="HYR" evidence="8">
    <location>
        <begin position="2215"/>
        <end position="2297"/>
    </location>
</feature>
<feature type="domain" description="HYR" evidence="8">
    <location>
        <begin position="22"/>
        <end position="105"/>
    </location>
</feature>
<feature type="domain" description="HYR" evidence="8">
    <location>
        <begin position="3276"/>
        <end position="3359"/>
    </location>
</feature>
<evidence type="ECO:0000256" key="3">
    <source>
        <dbReference type="PROSITE-ProRule" id="PRU00076"/>
    </source>
</evidence>
<keyword evidence="2 3" id="KW-1015">Disulfide bond</keyword>
<dbReference type="OrthoDB" id="4405280at2759"/>
<dbReference type="CDD" id="cd00054">
    <property type="entry name" value="EGF_CA"/>
    <property type="match status" value="8"/>
</dbReference>
<feature type="disulfide bond" evidence="3">
    <location>
        <begin position="3173"/>
        <end position="3182"/>
    </location>
</feature>
<feature type="domain" description="HYR" evidence="8">
    <location>
        <begin position="3528"/>
        <end position="3611"/>
    </location>
</feature>
<dbReference type="PROSITE" id="PS01186">
    <property type="entry name" value="EGF_2"/>
    <property type="match status" value="6"/>
</dbReference>
<feature type="domain" description="HYR" evidence="8">
    <location>
        <begin position="4031"/>
        <end position="4113"/>
    </location>
</feature>
<feature type="domain" description="HYR" evidence="8">
    <location>
        <begin position="2716"/>
        <end position="2799"/>
    </location>
</feature>
<feature type="disulfide bond" evidence="3">
    <location>
        <begin position="5197"/>
        <end position="5206"/>
    </location>
</feature>
<feature type="domain" description="EGF-like" evidence="7">
    <location>
        <begin position="3191"/>
        <end position="3233"/>
    </location>
</feature>
<feature type="domain" description="HYR" evidence="8">
    <location>
        <begin position="1125"/>
        <end position="1208"/>
    </location>
</feature>
<feature type="domain" description="HYR" evidence="8">
    <location>
        <begin position="5051"/>
        <end position="5132"/>
    </location>
</feature>
<dbReference type="InParanoid" id="A0A7M7N6V3"/>
<feature type="domain" description="HYR" evidence="8">
    <location>
        <begin position="4544"/>
        <end position="4626"/>
    </location>
</feature>
<dbReference type="RefSeq" id="XP_030832062.1">
    <property type="nucleotide sequence ID" value="XM_030976202.1"/>
</dbReference>
<evidence type="ECO:0000256" key="1">
    <source>
        <dbReference type="ARBA" id="ARBA00022737"/>
    </source>
</evidence>
<feature type="domain" description="EGF-like" evidence="7">
    <location>
        <begin position="5173"/>
        <end position="5207"/>
    </location>
</feature>
<dbReference type="SMART" id="SM00181">
    <property type="entry name" value="EGF"/>
    <property type="match status" value="11"/>
</dbReference>
<feature type="disulfide bond" evidence="3">
    <location>
        <begin position="3035"/>
        <end position="3044"/>
    </location>
</feature>
<feature type="domain" description="EGF-like" evidence="7">
    <location>
        <begin position="3006"/>
        <end position="3045"/>
    </location>
</feature>
<dbReference type="InterPro" id="IPR000742">
    <property type="entry name" value="EGF"/>
</dbReference>
<dbReference type="PROSITE" id="PS00022">
    <property type="entry name" value="EGF_1"/>
    <property type="match status" value="10"/>
</dbReference>
<keyword evidence="5" id="KW-1133">Transmembrane helix</keyword>
<evidence type="ECO:0008006" key="11">
    <source>
        <dbReference type="Google" id="ProtNLM"/>
    </source>
</evidence>
<evidence type="ECO:0000256" key="4">
    <source>
        <dbReference type="SAM" id="MobiDB-lite"/>
    </source>
</evidence>
<feature type="domain" description="HYR" evidence="8">
    <location>
        <begin position="1040"/>
        <end position="1123"/>
    </location>
</feature>
<feature type="domain" description="EGF-like" evidence="7">
    <location>
        <begin position="3048"/>
        <end position="3087"/>
    </location>
</feature>
<dbReference type="InterPro" id="IPR003961">
    <property type="entry name" value="FN3_dom"/>
</dbReference>
<feature type="domain" description="HYR" evidence="8">
    <location>
        <begin position="277"/>
        <end position="359"/>
    </location>
</feature>
<feature type="domain" description="HYR" evidence="8">
    <location>
        <begin position="4883"/>
        <end position="4964"/>
    </location>
</feature>
<feature type="region of interest" description="Disordered" evidence="4">
    <location>
        <begin position="394"/>
        <end position="414"/>
    </location>
</feature>
<feature type="domain" description="HYR" evidence="8">
    <location>
        <begin position="2465"/>
        <end position="2546"/>
    </location>
</feature>
<feature type="domain" description="HYR" evidence="8">
    <location>
        <begin position="2299"/>
        <end position="2379"/>
    </location>
</feature>
<evidence type="ECO:0000259" key="7">
    <source>
        <dbReference type="PROSITE" id="PS50026"/>
    </source>
</evidence>
<dbReference type="GeneID" id="578978"/>
<dbReference type="Proteomes" id="UP000007110">
    <property type="component" value="Unassembled WGS sequence"/>
</dbReference>
<feature type="region of interest" description="Disordered" evidence="4">
    <location>
        <begin position="1661"/>
        <end position="1681"/>
    </location>
</feature>
<feature type="domain" description="HYR" evidence="8">
    <location>
        <begin position="1210"/>
        <end position="1292"/>
    </location>
</feature>
<feature type="domain" description="HYR" evidence="8">
    <location>
        <begin position="785"/>
        <end position="868"/>
    </location>
</feature>
<feature type="domain" description="HYR" evidence="8">
    <location>
        <begin position="3360"/>
        <end position="3442"/>
    </location>
</feature>
<feature type="compositionally biased region" description="Polar residues" evidence="4">
    <location>
        <begin position="563"/>
        <end position="577"/>
    </location>
</feature>
<feature type="domain" description="EGF-like" evidence="7">
    <location>
        <begin position="3093"/>
        <end position="3130"/>
    </location>
</feature>
<feature type="domain" description="HYR" evidence="8">
    <location>
        <begin position="192"/>
        <end position="275"/>
    </location>
</feature>
<feature type="domain" description="HYR" evidence="8">
    <location>
        <begin position="1378"/>
        <end position="1460"/>
    </location>
</feature>
<feature type="chain" id="PRO_5029530868" description="Hyalin" evidence="6">
    <location>
        <begin position="22"/>
        <end position="5325"/>
    </location>
</feature>
<feature type="domain" description="EGF-like" evidence="7">
    <location>
        <begin position="3236"/>
        <end position="3272"/>
    </location>
</feature>
<feature type="domain" description="HYR" evidence="8">
    <location>
        <begin position="3946"/>
        <end position="4028"/>
    </location>
</feature>
<feature type="region of interest" description="Disordered" evidence="4">
    <location>
        <begin position="563"/>
        <end position="582"/>
    </location>
</feature>
<feature type="transmembrane region" description="Helical" evidence="5">
    <location>
        <begin position="5277"/>
        <end position="5304"/>
    </location>
</feature>
<feature type="domain" description="HYR" evidence="8">
    <location>
        <begin position="1294"/>
        <end position="1376"/>
    </location>
</feature>
<keyword evidence="10" id="KW-1185">Reference proteome</keyword>
<name>A0A7M7N6V3_STRPU</name>
<evidence type="ECO:0000256" key="2">
    <source>
        <dbReference type="ARBA" id="ARBA00023157"/>
    </source>
</evidence>
<evidence type="ECO:0000313" key="9">
    <source>
        <dbReference type="EnsemblMetazoa" id="XP_030832062"/>
    </source>
</evidence>
<feature type="domain" description="HYR" evidence="8">
    <location>
        <begin position="1630"/>
        <end position="1712"/>
    </location>
</feature>
<feature type="domain" description="HYR" evidence="8">
    <location>
        <begin position="3444"/>
        <end position="3526"/>
    </location>
</feature>
<feature type="domain" description="HYR" evidence="8">
    <location>
        <begin position="1798"/>
        <end position="1881"/>
    </location>
</feature>
<dbReference type="PANTHER" id="PTHR24273">
    <property type="entry name" value="FI04643P-RELATED"/>
    <property type="match status" value="1"/>
</dbReference>
<feature type="domain" description="HYR" evidence="8">
    <location>
        <begin position="446"/>
        <end position="529"/>
    </location>
</feature>
<keyword evidence="5" id="KW-0472">Membrane</keyword>
<feature type="domain" description="HYR" evidence="8">
    <location>
        <begin position="4374"/>
        <end position="4456"/>
    </location>
</feature>
<feature type="disulfide bond" evidence="3">
    <location>
        <begin position="5242"/>
        <end position="5251"/>
    </location>
</feature>
<feature type="domain" description="HYR" evidence="8">
    <location>
        <begin position="530"/>
        <end position="613"/>
    </location>
</feature>
<dbReference type="GO" id="GO:0005509">
    <property type="term" value="F:calcium ion binding"/>
    <property type="evidence" value="ECO:0007669"/>
    <property type="project" value="InterPro"/>
</dbReference>
<feature type="domain" description="HYR" evidence="8">
    <location>
        <begin position="1546"/>
        <end position="1628"/>
    </location>
</feature>
<dbReference type="PROSITE" id="PS50026">
    <property type="entry name" value="EGF_3"/>
    <property type="match status" value="10"/>
</dbReference>
<feature type="domain" description="HYR" evidence="8">
    <location>
        <begin position="4965"/>
        <end position="5048"/>
    </location>
</feature>
<protein>
    <recommendedName>
        <fullName evidence="11">Hyalin</fullName>
    </recommendedName>
</protein>
<feature type="compositionally biased region" description="Low complexity" evidence="4">
    <location>
        <begin position="1329"/>
        <end position="1345"/>
    </location>
</feature>
<feature type="compositionally biased region" description="Low complexity" evidence="4">
    <location>
        <begin position="1581"/>
        <end position="1597"/>
    </location>
</feature>
<feature type="region of interest" description="Disordered" evidence="4">
    <location>
        <begin position="1577"/>
        <end position="1597"/>
    </location>
</feature>
<dbReference type="SMART" id="SM00179">
    <property type="entry name" value="EGF_CA"/>
    <property type="match status" value="7"/>
</dbReference>
<feature type="domain" description="HYR" evidence="8">
    <location>
        <begin position="3697"/>
        <end position="3779"/>
    </location>
</feature>
<feature type="domain" description="HYR" evidence="8">
    <location>
        <begin position="3780"/>
        <end position="3860"/>
    </location>
</feature>
<feature type="signal peptide" evidence="6">
    <location>
        <begin position="1"/>
        <end position="21"/>
    </location>
</feature>
<dbReference type="PROSITE" id="PS50825">
    <property type="entry name" value="HYR"/>
    <property type="match status" value="56"/>
</dbReference>
<dbReference type="Pfam" id="PF02494">
    <property type="entry name" value="HYR"/>
    <property type="match status" value="56"/>
</dbReference>
<feature type="domain" description="HYR" evidence="8">
    <location>
        <begin position="2547"/>
        <end position="2631"/>
    </location>
</feature>
<feature type="domain" description="EGF-like" evidence="7">
    <location>
        <begin position="2923"/>
        <end position="2962"/>
    </location>
</feature>
<feature type="domain" description="HYR" evidence="8">
    <location>
        <begin position="1965"/>
        <end position="2048"/>
    </location>
</feature>
<feature type="domain" description="HYR" evidence="8">
    <location>
        <begin position="870"/>
        <end position="953"/>
    </location>
</feature>
<feature type="domain" description="HYR" evidence="8">
    <location>
        <begin position="107"/>
        <end position="189"/>
    </location>
</feature>
<keyword evidence="6" id="KW-0732">Signal</keyword>
<feature type="disulfide bond" evidence="3">
    <location>
        <begin position="3120"/>
        <end position="3129"/>
    </location>
</feature>
<dbReference type="SMART" id="SM00060">
    <property type="entry name" value="FN3"/>
    <property type="match status" value="8"/>
</dbReference>
<feature type="domain" description="HYR" evidence="8">
    <location>
        <begin position="955"/>
        <end position="1038"/>
    </location>
</feature>
<feature type="domain" description="EGF-like" evidence="7">
    <location>
        <begin position="3136"/>
        <end position="3183"/>
    </location>
</feature>
<proteinExistence type="predicted"/>
<feature type="domain" description="HYR" evidence="8">
    <location>
        <begin position="1714"/>
        <end position="1796"/>
    </location>
</feature>
<keyword evidence="5" id="KW-0812">Transmembrane</keyword>
<dbReference type="Pfam" id="PF00008">
    <property type="entry name" value="EGF"/>
    <property type="match status" value="1"/>
</dbReference>
<feature type="domain" description="HYR" evidence="8">
    <location>
        <begin position="2132"/>
        <end position="2214"/>
    </location>
</feature>
<feature type="domain" description="HYR" evidence="8">
    <location>
        <begin position="361"/>
        <end position="444"/>
    </location>
</feature>
<feature type="domain" description="HYR" evidence="8">
    <location>
        <begin position="615"/>
        <end position="698"/>
    </location>
</feature>
<reference evidence="10" key="1">
    <citation type="submission" date="2015-02" db="EMBL/GenBank/DDBJ databases">
        <title>Genome sequencing for Strongylocentrotus purpuratus.</title>
        <authorList>
            <person name="Murali S."/>
            <person name="Liu Y."/>
            <person name="Vee V."/>
            <person name="English A."/>
            <person name="Wang M."/>
            <person name="Skinner E."/>
            <person name="Han Y."/>
            <person name="Muzny D.M."/>
            <person name="Worley K.C."/>
            <person name="Gibbs R.A."/>
        </authorList>
    </citation>
    <scope>NUCLEOTIDE SEQUENCE</scope>
</reference>
<feature type="domain" description="HYR" evidence="8">
    <location>
        <begin position="2380"/>
        <end position="2463"/>
    </location>
</feature>
<feature type="domain" description="HYR" evidence="8">
    <location>
        <begin position="4288"/>
        <end position="4371"/>
    </location>
</feature>
<dbReference type="InterPro" id="IPR013783">
    <property type="entry name" value="Ig-like_fold"/>
</dbReference>
<feature type="disulfide bond" evidence="3">
    <location>
        <begin position="3223"/>
        <end position="3232"/>
    </location>
</feature>
<feature type="domain" description="HYR" evidence="8">
    <location>
        <begin position="3862"/>
        <end position="3944"/>
    </location>
</feature>
<feature type="domain" description="HYR" evidence="8">
    <location>
        <begin position="1462"/>
        <end position="1544"/>
    </location>
</feature>
<feature type="disulfide bond" evidence="3">
    <location>
        <begin position="3262"/>
        <end position="3271"/>
    </location>
</feature>
<evidence type="ECO:0000313" key="10">
    <source>
        <dbReference type="Proteomes" id="UP000007110"/>
    </source>
</evidence>
<comment type="caution">
    <text evidence="3">Lacks conserved residue(s) required for the propagation of feature annotation.</text>
</comment>
<feature type="domain" description="HYR" evidence="8">
    <location>
        <begin position="4202"/>
        <end position="4285"/>
    </location>
</feature>
<dbReference type="EnsemblMetazoa" id="XM_030976202">
    <property type="protein sequence ID" value="XP_030832062"/>
    <property type="gene ID" value="LOC578978"/>
</dbReference>
<feature type="domain" description="EGF-like" evidence="7">
    <location>
        <begin position="5212"/>
        <end position="5252"/>
    </location>
</feature>
<dbReference type="Gene3D" id="2.60.40.10">
    <property type="entry name" value="Immunoglobulins"/>
    <property type="match status" value="1"/>
</dbReference>
<feature type="domain" description="HYR" evidence="8">
    <location>
        <begin position="1882"/>
        <end position="1963"/>
    </location>
</feature>
<evidence type="ECO:0000256" key="6">
    <source>
        <dbReference type="SAM" id="SignalP"/>
    </source>
</evidence>
<organism evidence="9 10">
    <name type="scientific">Strongylocentrotus purpuratus</name>
    <name type="common">Purple sea urchin</name>
    <dbReference type="NCBI Taxonomy" id="7668"/>
    <lineage>
        <taxon>Eukaryota</taxon>
        <taxon>Metazoa</taxon>
        <taxon>Echinodermata</taxon>
        <taxon>Eleutherozoa</taxon>
        <taxon>Echinozoa</taxon>
        <taxon>Echinoidea</taxon>
        <taxon>Euechinoidea</taxon>
        <taxon>Echinacea</taxon>
        <taxon>Camarodonta</taxon>
        <taxon>Echinidea</taxon>
        <taxon>Strongylocentrotidae</taxon>
        <taxon>Strongylocentrotus</taxon>
    </lineage>
</organism>
<feature type="domain" description="HYR" evidence="8">
    <location>
        <begin position="4116"/>
        <end position="4198"/>
    </location>
</feature>
<evidence type="ECO:0000256" key="5">
    <source>
        <dbReference type="SAM" id="Phobius"/>
    </source>
</evidence>
<feature type="compositionally biased region" description="Low complexity" evidence="4">
    <location>
        <begin position="1665"/>
        <end position="1681"/>
    </location>
</feature>
<feature type="domain" description="HYR" evidence="8">
    <location>
        <begin position="4628"/>
        <end position="4709"/>
    </location>
</feature>
<feature type="disulfide bond" evidence="3">
    <location>
        <begin position="2952"/>
        <end position="2961"/>
    </location>
</feature>
<feature type="domain" description="HYR" evidence="8">
    <location>
        <begin position="2800"/>
        <end position="2884"/>
    </location>
</feature>
<keyword evidence="1" id="KW-0677">Repeat</keyword>
<dbReference type="Gene3D" id="2.10.25.10">
    <property type="entry name" value="Laminin"/>
    <property type="match status" value="9"/>
</dbReference>
<feature type="domain" description="HYR" evidence="8">
    <location>
        <begin position="4711"/>
        <end position="4793"/>
    </location>
</feature>
<dbReference type="InterPro" id="IPR001881">
    <property type="entry name" value="EGF-like_Ca-bd_dom"/>
</dbReference>
<feature type="domain" description="HYR" evidence="8">
    <location>
        <begin position="4797"/>
        <end position="4880"/>
    </location>
</feature>
<keyword evidence="3" id="KW-0245">EGF-like domain</keyword>
<dbReference type="OMA" id="DAQDQND"/>
<feature type="domain" description="EGF-like" evidence="7">
    <location>
        <begin position="2884"/>
        <end position="2921"/>
    </location>
</feature>
<feature type="region of interest" description="Disordered" evidence="4">
    <location>
        <begin position="1325"/>
        <end position="1345"/>
    </location>
</feature>
<dbReference type="PANTHER" id="PTHR24273:SF32">
    <property type="entry name" value="HYALIN"/>
    <property type="match status" value="1"/>
</dbReference>
<dbReference type="SUPFAM" id="SSF57196">
    <property type="entry name" value="EGF/Laminin"/>
    <property type="match status" value="8"/>
</dbReference>
<feature type="domain" description="HYR" evidence="8">
    <location>
        <begin position="3613"/>
        <end position="3695"/>
    </location>
</feature>
<feature type="domain" description="HYR" evidence="8">
    <location>
        <begin position="700"/>
        <end position="783"/>
    </location>
</feature>
<evidence type="ECO:0000259" key="8">
    <source>
        <dbReference type="PROSITE" id="PS50825"/>
    </source>
</evidence>
<feature type="domain" description="HYR" evidence="8">
    <location>
        <begin position="4459"/>
        <end position="4541"/>
    </location>
</feature>